<gene>
    <name evidence="5" type="ORF">BJY01DRAFT_229102</name>
</gene>
<name>A0ABR4IKY2_9EURO</name>
<evidence type="ECO:0000256" key="3">
    <source>
        <dbReference type="PROSITE-ProRule" id="PRU00023"/>
    </source>
</evidence>
<keyword evidence="2 3" id="KW-0040">ANK repeat</keyword>
<dbReference type="PROSITE" id="PS50297">
    <property type="entry name" value="ANK_REP_REGION"/>
    <property type="match status" value="1"/>
</dbReference>
<keyword evidence="6" id="KW-1185">Reference proteome</keyword>
<feature type="repeat" description="ANK" evidence="3">
    <location>
        <begin position="262"/>
        <end position="294"/>
    </location>
</feature>
<organism evidence="5 6">
    <name type="scientific">Aspergillus pseudoustus</name>
    <dbReference type="NCBI Taxonomy" id="1810923"/>
    <lineage>
        <taxon>Eukaryota</taxon>
        <taxon>Fungi</taxon>
        <taxon>Dikarya</taxon>
        <taxon>Ascomycota</taxon>
        <taxon>Pezizomycotina</taxon>
        <taxon>Eurotiomycetes</taxon>
        <taxon>Eurotiomycetidae</taxon>
        <taxon>Eurotiales</taxon>
        <taxon>Aspergillaceae</taxon>
        <taxon>Aspergillus</taxon>
        <taxon>Aspergillus subgen. Nidulantes</taxon>
    </lineage>
</organism>
<dbReference type="Pfam" id="PF00023">
    <property type="entry name" value="Ank"/>
    <property type="match status" value="1"/>
</dbReference>
<evidence type="ECO:0000256" key="4">
    <source>
        <dbReference type="SAM" id="MobiDB-lite"/>
    </source>
</evidence>
<dbReference type="Proteomes" id="UP001610446">
    <property type="component" value="Unassembled WGS sequence"/>
</dbReference>
<evidence type="ECO:0000313" key="6">
    <source>
        <dbReference type="Proteomes" id="UP001610446"/>
    </source>
</evidence>
<dbReference type="EMBL" id="JBFXLU010000399">
    <property type="protein sequence ID" value="KAL2827458.1"/>
    <property type="molecule type" value="Genomic_DNA"/>
</dbReference>
<dbReference type="PRINTS" id="PR01415">
    <property type="entry name" value="ANKYRIN"/>
</dbReference>
<sequence length="397" mass="43892">MSFATLPAELLLQVAAYIDSDSDLNSAIRTCGWLYITLDGYLYNRQDKASATAALFWASEHGISSTARRFINIGANFNATKDEGGLTPLMLNAQKGHENLVALLLSLPGINLNAYHELYRKTALHFAAMGGHYGVVELLVQAKGVDLNHCEGDYGATPLIELISATPSGPRKNDAMKLLVEQYGVDLNTPDNKWDLSPLLWAIQGWEPDIACILLERESVRVDFEDPQGRTAIWWAAKRGYEKCVRMLLERDDIDVNAIERKCQTPLWVAAKKGHVAVVRMLIAAGADPTARDDDSYRNALTVAAANDQDEVVSLLISQTGIDYTLEDVECLRAFSLRAQQRGNLESARSISNKLGRQVGSEDGRRRRERPRERAHSTRGTGLISRFRKVLLEPGGG</sequence>
<keyword evidence="1" id="KW-0677">Repeat</keyword>
<dbReference type="SUPFAM" id="SSF48403">
    <property type="entry name" value="Ankyrin repeat"/>
    <property type="match status" value="1"/>
</dbReference>
<reference evidence="5 6" key="1">
    <citation type="submission" date="2024-07" db="EMBL/GenBank/DDBJ databases">
        <title>Section-level genome sequencing and comparative genomics of Aspergillus sections Usti and Cavernicolus.</title>
        <authorList>
            <consortium name="Lawrence Berkeley National Laboratory"/>
            <person name="Nybo J.L."/>
            <person name="Vesth T.C."/>
            <person name="Theobald S."/>
            <person name="Frisvad J.C."/>
            <person name="Larsen T.O."/>
            <person name="Kjaerboelling I."/>
            <person name="Rothschild-Mancinelli K."/>
            <person name="Lyhne E.K."/>
            <person name="Kogle M.E."/>
            <person name="Barry K."/>
            <person name="Clum A."/>
            <person name="Na H."/>
            <person name="Ledsgaard L."/>
            <person name="Lin J."/>
            <person name="Lipzen A."/>
            <person name="Kuo A."/>
            <person name="Riley R."/>
            <person name="Mondo S."/>
            <person name="Labutti K."/>
            <person name="Haridas S."/>
            <person name="Pangalinan J."/>
            <person name="Salamov A.A."/>
            <person name="Simmons B.A."/>
            <person name="Magnuson J.K."/>
            <person name="Chen J."/>
            <person name="Drula E."/>
            <person name="Henrissat B."/>
            <person name="Wiebenga A."/>
            <person name="Lubbers R.J."/>
            <person name="Gomes A.C."/>
            <person name="Makela M.R."/>
            <person name="Stajich J."/>
            <person name="Grigoriev I.V."/>
            <person name="Mortensen U.H."/>
            <person name="De Vries R.P."/>
            <person name="Baker S.E."/>
            <person name="Andersen M.R."/>
        </authorList>
    </citation>
    <scope>NUCLEOTIDE SEQUENCE [LARGE SCALE GENOMIC DNA]</scope>
    <source>
        <strain evidence="5 6">CBS 123904</strain>
    </source>
</reference>
<dbReference type="InterPro" id="IPR036770">
    <property type="entry name" value="Ankyrin_rpt-contain_sf"/>
</dbReference>
<dbReference type="PANTHER" id="PTHR24198">
    <property type="entry name" value="ANKYRIN REPEAT AND PROTEIN KINASE DOMAIN-CONTAINING PROTEIN"/>
    <property type="match status" value="1"/>
</dbReference>
<dbReference type="SMART" id="SM00248">
    <property type="entry name" value="ANK"/>
    <property type="match status" value="7"/>
</dbReference>
<dbReference type="Gene3D" id="1.25.40.20">
    <property type="entry name" value="Ankyrin repeat-containing domain"/>
    <property type="match status" value="2"/>
</dbReference>
<feature type="compositionally biased region" description="Basic and acidic residues" evidence="4">
    <location>
        <begin position="360"/>
        <end position="376"/>
    </location>
</feature>
<dbReference type="PANTHER" id="PTHR24198:SF165">
    <property type="entry name" value="ANKYRIN REPEAT-CONTAINING PROTEIN-RELATED"/>
    <property type="match status" value="1"/>
</dbReference>
<dbReference type="PROSITE" id="PS50088">
    <property type="entry name" value="ANK_REPEAT"/>
    <property type="match status" value="1"/>
</dbReference>
<accession>A0ABR4IKY2</accession>
<protein>
    <submittedName>
        <fullName evidence="5">Ankyrin repeat-containing domain protein</fullName>
    </submittedName>
</protein>
<evidence type="ECO:0000256" key="1">
    <source>
        <dbReference type="ARBA" id="ARBA00022737"/>
    </source>
</evidence>
<evidence type="ECO:0000256" key="2">
    <source>
        <dbReference type="ARBA" id="ARBA00023043"/>
    </source>
</evidence>
<dbReference type="Pfam" id="PF12796">
    <property type="entry name" value="Ank_2"/>
    <property type="match status" value="3"/>
</dbReference>
<dbReference type="InterPro" id="IPR002110">
    <property type="entry name" value="Ankyrin_rpt"/>
</dbReference>
<comment type="caution">
    <text evidence="5">The sequence shown here is derived from an EMBL/GenBank/DDBJ whole genome shotgun (WGS) entry which is preliminary data.</text>
</comment>
<proteinExistence type="predicted"/>
<feature type="region of interest" description="Disordered" evidence="4">
    <location>
        <begin position="347"/>
        <end position="380"/>
    </location>
</feature>
<evidence type="ECO:0000313" key="5">
    <source>
        <dbReference type="EMBL" id="KAL2827458.1"/>
    </source>
</evidence>